<sequence>MVYEFLKKQQEELIAKKIELDEDYELVLSKIKENEKFLDLLDEEDNSYFSDFTPRDINQKNKSRIQELQQLLVGLNQDKINLSSEIDRVHEKLSDCEKALEEVKDTKNNQEQLKDVSHEKELKTISSYIISDPRRAKLELDHYISKYMS</sequence>
<dbReference type="Proteomes" id="UP000643810">
    <property type="component" value="Unassembled WGS sequence"/>
</dbReference>
<dbReference type="RefSeq" id="WP_118534933.1">
    <property type="nucleotide sequence ID" value="NZ_JACOPG010000002.1"/>
</dbReference>
<keyword evidence="3" id="KW-1185">Reference proteome</keyword>
<feature type="coiled-coil region" evidence="1">
    <location>
        <begin position="58"/>
        <end position="116"/>
    </location>
</feature>
<organism evidence="2 3">
    <name type="scientific">Roseburia lenta</name>
    <dbReference type="NCBI Taxonomy" id="2763061"/>
    <lineage>
        <taxon>Bacteria</taxon>
        <taxon>Bacillati</taxon>
        <taxon>Bacillota</taxon>
        <taxon>Clostridia</taxon>
        <taxon>Lachnospirales</taxon>
        <taxon>Lachnospiraceae</taxon>
        <taxon>Roseburia</taxon>
    </lineage>
</organism>
<accession>A0ABR7GG08</accession>
<evidence type="ECO:0000256" key="1">
    <source>
        <dbReference type="SAM" id="Coils"/>
    </source>
</evidence>
<protein>
    <submittedName>
        <fullName evidence="2">Uncharacterized protein</fullName>
    </submittedName>
</protein>
<dbReference type="EMBL" id="JACOPG010000002">
    <property type="protein sequence ID" value="MBC5686390.1"/>
    <property type="molecule type" value="Genomic_DNA"/>
</dbReference>
<comment type="caution">
    <text evidence="2">The sequence shown here is derived from an EMBL/GenBank/DDBJ whole genome shotgun (WGS) entry which is preliminary data.</text>
</comment>
<gene>
    <name evidence="2" type="ORF">H8R94_07195</name>
</gene>
<evidence type="ECO:0000313" key="3">
    <source>
        <dbReference type="Proteomes" id="UP000643810"/>
    </source>
</evidence>
<reference evidence="2 3" key="1">
    <citation type="submission" date="2020-08" db="EMBL/GenBank/DDBJ databases">
        <title>Genome public.</title>
        <authorList>
            <person name="Liu C."/>
            <person name="Sun Q."/>
        </authorList>
    </citation>
    <scope>NUCLEOTIDE SEQUENCE [LARGE SCALE GENOMIC DNA]</scope>
    <source>
        <strain evidence="2 3">NSJ-9</strain>
    </source>
</reference>
<name>A0ABR7GG08_9FIRM</name>
<evidence type="ECO:0000313" key="2">
    <source>
        <dbReference type="EMBL" id="MBC5686390.1"/>
    </source>
</evidence>
<keyword evidence="1" id="KW-0175">Coiled coil</keyword>
<proteinExistence type="predicted"/>